<dbReference type="PANTHER" id="PTHR31005">
    <property type="entry name" value="DUF4139 DOMAIN-CONTAINING PROTEIN"/>
    <property type="match status" value="1"/>
</dbReference>
<evidence type="ECO:0000259" key="3">
    <source>
        <dbReference type="Pfam" id="PF13600"/>
    </source>
</evidence>
<name>A0A815E7A4_ADIRI</name>
<keyword evidence="1" id="KW-0175">Coiled coil</keyword>
<accession>A0A815E7A4</accession>
<dbReference type="Pfam" id="PF13598">
    <property type="entry name" value="DUF4139"/>
    <property type="match status" value="1"/>
</dbReference>
<protein>
    <recommendedName>
        <fullName evidence="6">Mucoidy inhibitor A</fullName>
    </recommendedName>
</protein>
<organism evidence="4 5">
    <name type="scientific">Adineta ricciae</name>
    <name type="common">Rotifer</name>
    <dbReference type="NCBI Taxonomy" id="249248"/>
    <lineage>
        <taxon>Eukaryota</taxon>
        <taxon>Metazoa</taxon>
        <taxon>Spiralia</taxon>
        <taxon>Gnathifera</taxon>
        <taxon>Rotifera</taxon>
        <taxon>Eurotatoria</taxon>
        <taxon>Bdelloidea</taxon>
        <taxon>Adinetida</taxon>
        <taxon>Adinetidae</taxon>
        <taxon>Adineta</taxon>
    </lineage>
</organism>
<keyword evidence="5" id="KW-1185">Reference proteome</keyword>
<dbReference type="Proteomes" id="UP000663828">
    <property type="component" value="Unassembled WGS sequence"/>
</dbReference>
<evidence type="ECO:0000313" key="4">
    <source>
        <dbReference type="EMBL" id="CAF1307577.1"/>
    </source>
</evidence>
<dbReference type="InterPro" id="IPR011935">
    <property type="entry name" value="CHP02231"/>
</dbReference>
<dbReference type="InterPro" id="IPR037291">
    <property type="entry name" value="DUF4139"/>
</dbReference>
<evidence type="ECO:0000256" key="1">
    <source>
        <dbReference type="SAM" id="Coils"/>
    </source>
</evidence>
<evidence type="ECO:0008006" key="6">
    <source>
        <dbReference type="Google" id="ProtNLM"/>
    </source>
</evidence>
<sequence>MENPSDSKPTTIEFNVDRRCPIQYITVYNDRAEVTRSVQYHFNVQGTYDLVFEGFSPSVDLTSLHVSGGTGKACTILEVSYQTRHEEVKTDTELKPLDQLRNELDQIQKRLDKHQQELARLVKQRTWLDGRATKLMNHDEKLSGSNDLDVMQQFLEFYYKNLTKLDEETTNEQNQIKQLTQEKDGFEAKISQYGAEGAAHRQKMKREVTVTVHIASDNVDIALEISYLISNCSWRASYDVRVNSTELEQQKTQLTYYGIIVNQSQENWSNVQLSLSTAKPSLGGAPPKLATLKIDYEIPRYHYRREKLDDFAGKFATPMLMCAKKSRSSSLMRAFTSLGSSSFNEQEESAASPTINVLATETEASMSSSSFSIPRRATIDSDGKPHKVTIGVLDLSSTFTYTIIPKLSLHAYLKATTTNTSDKQLLAGPAAVFMDNNFITHSSIDNVCLGDTFDLPLGMDASIKVEYKPVKKVTDTQGLISKINCENIYHETRVVNTKATDVTVYIYEQVPLSSDEKIRVKLLIPDLRLKEQGSNCTVTMNDANNLEWKCILQSKGECRCPLNYTVDWPKDKRVEYKEA</sequence>
<feature type="coiled-coil region" evidence="1">
    <location>
        <begin position="97"/>
        <end position="124"/>
    </location>
</feature>
<dbReference type="AlphaFoldDB" id="A0A815E7A4"/>
<comment type="caution">
    <text evidence="4">The sequence shown here is derived from an EMBL/GenBank/DDBJ whole genome shotgun (WGS) entry which is preliminary data.</text>
</comment>
<evidence type="ECO:0000313" key="5">
    <source>
        <dbReference type="Proteomes" id="UP000663828"/>
    </source>
</evidence>
<proteinExistence type="predicted"/>
<dbReference type="Pfam" id="PF13600">
    <property type="entry name" value="DUF4140"/>
    <property type="match status" value="1"/>
</dbReference>
<gene>
    <name evidence="4" type="ORF">XAT740_LOCUS29204</name>
</gene>
<dbReference type="EMBL" id="CAJNOR010002533">
    <property type="protein sequence ID" value="CAF1307577.1"/>
    <property type="molecule type" value="Genomic_DNA"/>
</dbReference>
<feature type="coiled-coil region" evidence="1">
    <location>
        <begin position="162"/>
        <end position="196"/>
    </location>
</feature>
<feature type="domain" description="DUF4139" evidence="2">
    <location>
        <begin position="223"/>
        <end position="570"/>
    </location>
</feature>
<feature type="domain" description="DUF4140" evidence="3">
    <location>
        <begin position="25"/>
        <end position="126"/>
    </location>
</feature>
<dbReference type="Gene3D" id="1.10.287.1490">
    <property type="match status" value="1"/>
</dbReference>
<dbReference type="NCBIfam" id="TIGR02231">
    <property type="entry name" value="mucoidy inhibitor MuiA family protein"/>
    <property type="match status" value="1"/>
</dbReference>
<evidence type="ECO:0000259" key="2">
    <source>
        <dbReference type="Pfam" id="PF13598"/>
    </source>
</evidence>
<dbReference type="InterPro" id="IPR025554">
    <property type="entry name" value="DUF4140"/>
</dbReference>
<dbReference type="PANTHER" id="PTHR31005:SF8">
    <property type="entry name" value="DUF4139 DOMAIN-CONTAINING PROTEIN"/>
    <property type="match status" value="1"/>
</dbReference>
<reference evidence="4" key="1">
    <citation type="submission" date="2021-02" db="EMBL/GenBank/DDBJ databases">
        <authorList>
            <person name="Nowell W R."/>
        </authorList>
    </citation>
    <scope>NUCLEOTIDE SEQUENCE</scope>
</reference>